<accession>A0AAX2BEE4</accession>
<evidence type="ECO:0000259" key="3">
    <source>
        <dbReference type="Pfam" id="PF17891"/>
    </source>
</evidence>
<gene>
    <name evidence="4" type="ORF">CITRO92_0875</name>
</gene>
<protein>
    <recommendedName>
        <fullName evidence="3">Mu-like prophage FluMu N-terminal domain-containing protein</fullName>
    </recommendedName>
</protein>
<evidence type="ECO:0000313" key="4">
    <source>
        <dbReference type="EMBL" id="SAZ05601.1"/>
    </source>
</evidence>
<sequence length="153" mass="16734">MPIQITARRDGFRRLGIAHSASTVTYPDDRFSEAEMIILESDPNLIVLRTDGTQTSGNTEELAKANARIAELEAGMTQLSQDADELKSANNALMDLRDEQKRRIDEQQSEITVLTEERDELQAKLAAVASSGKDTAEHASKDTSASETGKKKG</sequence>
<proteinExistence type="predicted"/>
<feature type="domain" description="Mu-like prophage FluMu N-terminal" evidence="3">
    <location>
        <begin position="7"/>
        <end position="48"/>
    </location>
</feature>
<feature type="coiled-coil region" evidence="1">
    <location>
        <begin position="62"/>
        <end position="124"/>
    </location>
</feature>
<name>A0AAX2BEE4_CITAM</name>
<dbReference type="RefSeq" id="WP_157959989.1">
    <property type="nucleotide sequence ID" value="NZ_LT556085.1"/>
</dbReference>
<dbReference type="Pfam" id="PF17891">
    <property type="entry name" value="FluMu_N"/>
    <property type="match status" value="1"/>
</dbReference>
<dbReference type="AlphaFoldDB" id="A0AAX2BEE4"/>
<dbReference type="EMBL" id="LT556085">
    <property type="protein sequence ID" value="SAZ05601.1"/>
    <property type="molecule type" value="Genomic_DNA"/>
</dbReference>
<evidence type="ECO:0000256" key="1">
    <source>
        <dbReference type="SAM" id="Coils"/>
    </source>
</evidence>
<organism evidence="4 5">
    <name type="scientific">Citrobacter amalonaticus</name>
    <dbReference type="NCBI Taxonomy" id="35703"/>
    <lineage>
        <taxon>Bacteria</taxon>
        <taxon>Pseudomonadati</taxon>
        <taxon>Pseudomonadota</taxon>
        <taxon>Gammaproteobacteria</taxon>
        <taxon>Enterobacterales</taxon>
        <taxon>Enterobacteriaceae</taxon>
        <taxon>Citrobacter</taxon>
    </lineage>
</organism>
<reference evidence="4 5" key="1">
    <citation type="submission" date="2016-04" db="EMBL/GenBank/DDBJ databases">
        <authorList>
            <person name="Regsiter A."/>
            <person name="William W."/>
        </authorList>
    </citation>
    <scope>NUCLEOTIDE SEQUENCE [LARGE SCALE GENOMIC DNA]</scope>
    <source>
        <strain evidence="4 5">92</strain>
    </source>
</reference>
<dbReference type="SUPFAM" id="SSF160059">
    <property type="entry name" value="PriA/YqbF domain"/>
    <property type="match status" value="1"/>
</dbReference>
<evidence type="ECO:0000313" key="5">
    <source>
        <dbReference type="Proteomes" id="UP000245995"/>
    </source>
</evidence>
<dbReference type="InterPro" id="IPR041227">
    <property type="entry name" value="FluMu_N"/>
</dbReference>
<keyword evidence="1" id="KW-0175">Coiled coil</keyword>
<evidence type="ECO:0000256" key="2">
    <source>
        <dbReference type="SAM" id="MobiDB-lite"/>
    </source>
</evidence>
<feature type="region of interest" description="Disordered" evidence="2">
    <location>
        <begin position="126"/>
        <end position="153"/>
    </location>
</feature>
<dbReference type="Proteomes" id="UP000245995">
    <property type="component" value="Chromosome CITRO92"/>
</dbReference>